<evidence type="ECO:0000313" key="12">
    <source>
        <dbReference type="Proteomes" id="UP001176517"/>
    </source>
</evidence>
<feature type="transmembrane region" description="Helical" evidence="10">
    <location>
        <begin position="107"/>
        <end position="127"/>
    </location>
</feature>
<dbReference type="Proteomes" id="UP001176517">
    <property type="component" value="Unassembled WGS sequence"/>
</dbReference>
<keyword evidence="7 10" id="KW-0472">Membrane</keyword>
<reference evidence="11" key="1">
    <citation type="journal article" date="2023" name="PhytoFront">
        <title>Draft Genome Resources of Seven Strains of Tilletia horrida, Causal Agent of Kernel Smut of Rice.</title>
        <authorList>
            <person name="Khanal S."/>
            <person name="Antony Babu S."/>
            <person name="Zhou X.G."/>
        </authorList>
    </citation>
    <scope>NUCLEOTIDE SEQUENCE</scope>
    <source>
        <strain evidence="11">TX6</strain>
    </source>
</reference>
<keyword evidence="5 10" id="KW-0256">Endoplasmic reticulum</keyword>
<gene>
    <name evidence="11" type="primary">RFT1</name>
    <name evidence="11" type="ORF">OC846_000610</name>
</gene>
<dbReference type="PANTHER" id="PTHR13117">
    <property type="entry name" value="ENDOPLASMIC RETICULUM MULTISPAN TRANSMEMBRANE PROTEIN-RELATED"/>
    <property type="match status" value="1"/>
</dbReference>
<evidence type="ECO:0000256" key="3">
    <source>
        <dbReference type="ARBA" id="ARBA00010288"/>
    </source>
</evidence>
<dbReference type="GO" id="GO:0005789">
    <property type="term" value="C:endoplasmic reticulum membrane"/>
    <property type="evidence" value="ECO:0007669"/>
    <property type="project" value="UniProtKB-SubCell"/>
</dbReference>
<evidence type="ECO:0000256" key="8">
    <source>
        <dbReference type="ARBA" id="ARBA00044793"/>
    </source>
</evidence>
<dbReference type="GO" id="GO:0034203">
    <property type="term" value="P:glycolipid translocation"/>
    <property type="evidence" value="ECO:0007669"/>
    <property type="project" value="TreeGrafter"/>
</dbReference>
<feature type="transmembrane region" description="Helical" evidence="10">
    <location>
        <begin position="531"/>
        <end position="550"/>
    </location>
</feature>
<feature type="transmembrane region" description="Helical" evidence="10">
    <location>
        <begin position="436"/>
        <end position="456"/>
    </location>
</feature>
<evidence type="ECO:0000313" key="11">
    <source>
        <dbReference type="EMBL" id="KAK0557160.1"/>
    </source>
</evidence>
<comment type="caution">
    <text evidence="11">The sequence shown here is derived from an EMBL/GenBank/DDBJ whole genome shotgun (WGS) entry which is preliminary data.</text>
</comment>
<proteinExistence type="inferred from homology"/>
<feature type="transmembrane region" description="Helical" evidence="10">
    <location>
        <begin position="147"/>
        <end position="165"/>
    </location>
</feature>
<evidence type="ECO:0000256" key="2">
    <source>
        <dbReference type="ARBA" id="ARBA00004922"/>
    </source>
</evidence>
<feature type="transmembrane region" description="Helical" evidence="10">
    <location>
        <begin position="402"/>
        <end position="424"/>
    </location>
</feature>
<dbReference type="AlphaFoldDB" id="A0AAN6K0P4"/>
<organism evidence="11 12">
    <name type="scientific">Tilletia horrida</name>
    <dbReference type="NCBI Taxonomy" id="155126"/>
    <lineage>
        <taxon>Eukaryota</taxon>
        <taxon>Fungi</taxon>
        <taxon>Dikarya</taxon>
        <taxon>Basidiomycota</taxon>
        <taxon>Ustilaginomycotina</taxon>
        <taxon>Exobasidiomycetes</taxon>
        <taxon>Tilletiales</taxon>
        <taxon>Tilletiaceae</taxon>
        <taxon>Tilletia</taxon>
    </lineage>
</organism>
<protein>
    <recommendedName>
        <fullName evidence="8 10">Man(5)GlcNAc(2)-PP-dolichol translocation protein RFT1</fullName>
    </recommendedName>
</protein>
<keyword evidence="4 10" id="KW-0812">Transmembrane</keyword>
<feature type="transmembrane region" description="Helical" evidence="10">
    <location>
        <begin position="177"/>
        <end position="196"/>
    </location>
</feature>
<dbReference type="Pfam" id="PF04506">
    <property type="entry name" value="Rft-1"/>
    <property type="match status" value="1"/>
</dbReference>
<dbReference type="GO" id="GO:0006488">
    <property type="term" value="P:dolichol-linked oligosaccharide biosynthetic process"/>
    <property type="evidence" value="ECO:0007669"/>
    <property type="project" value="InterPro"/>
</dbReference>
<accession>A0AAN6K0P4</accession>
<evidence type="ECO:0000256" key="9">
    <source>
        <dbReference type="ARBA" id="ARBA00045912"/>
    </source>
</evidence>
<evidence type="ECO:0000256" key="6">
    <source>
        <dbReference type="ARBA" id="ARBA00022989"/>
    </source>
</evidence>
<dbReference type="PANTHER" id="PTHR13117:SF5">
    <property type="entry name" value="PROTEIN RFT1 HOMOLOG"/>
    <property type="match status" value="1"/>
</dbReference>
<dbReference type="EMBL" id="JAPDMZ010000007">
    <property type="protein sequence ID" value="KAK0557160.1"/>
    <property type="molecule type" value="Genomic_DNA"/>
</dbReference>
<keyword evidence="6 10" id="KW-1133">Transmembrane helix</keyword>
<evidence type="ECO:0000256" key="5">
    <source>
        <dbReference type="ARBA" id="ARBA00022824"/>
    </source>
</evidence>
<feature type="transmembrane region" description="Helical" evidence="10">
    <location>
        <begin position="468"/>
        <end position="488"/>
    </location>
</feature>
<keyword evidence="10" id="KW-0813">Transport</keyword>
<feature type="transmembrane region" description="Helical" evidence="10">
    <location>
        <begin position="573"/>
        <end position="594"/>
    </location>
</feature>
<feature type="transmembrane region" description="Helical" evidence="10">
    <location>
        <begin position="216"/>
        <end position="238"/>
    </location>
</feature>
<comment type="similarity">
    <text evidence="3 10">Belongs to the RFT1 family.</text>
</comment>
<comment type="subcellular location">
    <subcellularLocation>
        <location evidence="1 10">Endoplasmic reticulum membrane</location>
        <topology evidence="1 10">Multi-pass membrane protein</topology>
    </subcellularLocation>
</comment>
<dbReference type="InterPro" id="IPR007594">
    <property type="entry name" value="RFT1"/>
</dbReference>
<evidence type="ECO:0000256" key="1">
    <source>
        <dbReference type="ARBA" id="ARBA00004477"/>
    </source>
</evidence>
<feature type="transmembrane region" description="Helical" evidence="10">
    <location>
        <begin position="362"/>
        <end position="382"/>
    </location>
</feature>
<evidence type="ECO:0000256" key="7">
    <source>
        <dbReference type="ARBA" id="ARBA00023136"/>
    </source>
</evidence>
<keyword evidence="12" id="KW-1185">Reference proteome</keyword>
<comment type="pathway">
    <text evidence="2">Protein modification; protein glycosylation.</text>
</comment>
<evidence type="ECO:0000256" key="4">
    <source>
        <dbReference type="ARBA" id="ARBA00022692"/>
    </source>
</evidence>
<comment type="function">
    <text evidence="9 10">Intramembrane glycolipid transporter that operates in the biosynthetic pathway of dolichol-linked oligosaccharides, the glycan precursors employed in protein asparagine (N)-glycosylation. The sequential addition of sugars to dolichol pyrophosphate produces dolichol-linked oligosaccharides containing fourteen sugars, including two GlcNAcs, nine mannoses and three glucoses. Once assembled, the oligosaccharide is transferred from the lipid to nascent proteins by oligosaccharyltransferases. The assembly of dolichol-linked oligosaccharides begins on the cytosolic side of the endoplasmic reticulum membrane and finishes in its lumen. RFT1 could mediate the translocation of the cytosolically oriented intermediate DolPP-GlcNAc2Man5, produced by ALG11, into the ER lumen where dolichol-linked oligosaccharides assembly continues. However, the intramembrane lipid transporter activity could not be confirmed in vitro.</text>
</comment>
<name>A0AAN6K0P4_9BASI</name>
<sequence>MTAAGKGTKEEATVEQESTLAQSASLLIALQISTRLLTFALNQLLVRLTDPSVFGAANVQLDLLLSTILFLARDGVRGGLIRSRPTSSSAKANTKNAHLLPAGLHNIALLPIPAGLCIASLASFLYVTRLAPAELSKRFPTEFNLSVGLYVLGAVLELLAEPFYNRAAISLDVPLRVKAEGAAVLAKGVATLAWMLTPPQMITSSSSGSNIGHGLVAFGLGQAAYGAATLCVFIWAYARAHGPTSILAVFQPRQADKPGQARLDKSTLSLTWVLVKQSLLKHSLTESDKLAVAKLGSLSDQGGYALASNYGSLVARMLFQPLEESSRLVFSTQLGAIQPGSASTLSPSSSSLQTSISLLETLLYSYTLLSIFLLSFAPPLALPGLFLLAGKHWATATTAPTILGAYASVYLPVMGFNGILEGFLQATASERELGNYSVLMVGSSAAFVLALFFGSSPSASSNKSGETALVYANSLALAIRAIWSWVYVVRFISRGRSLPQAPASDSTSQKGNVAATTNAAPVPSSTALHPASILPTVPTLVTFLLVGLYLRHDSFPGRGPASATLTFARLGDVLPFLVKGGACAIVCFTSIVVFERSRLRPALSAIRRRRS</sequence>
<evidence type="ECO:0000256" key="10">
    <source>
        <dbReference type="RuleBase" id="RU365067"/>
    </source>
</evidence>